<feature type="transmembrane region" description="Helical" evidence="2">
    <location>
        <begin position="63"/>
        <end position="85"/>
    </location>
</feature>
<dbReference type="Proteomes" id="UP000237105">
    <property type="component" value="Unassembled WGS sequence"/>
</dbReference>
<dbReference type="OrthoDB" id="1747351at2759"/>
<gene>
    <name evidence="3" type="ORF">PanWU01x14_154450</name>
</gene>
<evidence type="ECO:0000256" key="1">
    <source>
        <dbReference type="SAM" id="MobiDB-lite"/>
    </source>
</evidence>
<dbReference type="EMBL" id="JXTB01000133">
    <property type="protein sequence ID" value="PON60120.1"/>
    <property type="molecule type" value="Genomic_DNA"/>
</dbReference>
<evidence type="ECO:0008006" key="5">
    <source>
        <dbReference type="Google" id="ProtNLM"/>
    </source>
</evidence>
<comment type="caution">
    <text evidence="3">The sequence shown here is derived from an EMBL/GenBank/DDBJ whole genome shotgun (WGS) entry which is preliminary data.</text>
</comment>
<keyword evidence="2" id="KW-0472">Membrane</keyword>
<evidence type="ECO:0000256" key="2">
    <source>
        <dbReference type="SAM" id="Phobius"/>
    </source>
</evidence>
<sequence length="115" mass="12855">MAMKTKIIKPSNEGVVGNWAKNEPSYKEVVQTGAEPSGYYLRPKKGSVIPARRRLVKKMVFDWLVKSIASAFLACFGFVSSFHVFRRSRIATTTSTTVPENTNKNTKNDVAFPEP</sequence>
<keyword evidence="2" id="KW-0812">Transmembrane</keyword>
<proteinExistence type="predicted"/>
<name>A0A2P5CGE2_PARAD</name>
<protein>
    <recommendedName>
        <fullName evidence="5">Transmembrane protein</fullName>
    </recommendedName>
</protein>
<evidence type="ECO:0000313" key="4">
    <source>
        <dbReference type="Proteomes" id="UP000237105"/>
    </source>
</evidence>
<dbReference type="AlphaFoldDB" id="A0A2P5CGE2"/>
<keyword evidence="4" id="KW-1185">Reference proteome</keyword>
<evidence type="ECO:0000313" key="3">
    <source>
        <dbReference type="EMBL" id="PON60120.1"/>
    </source>
</evidence>
<accession>A0A2P5CGE2</accession>
<organism evidence="3 4">
    <name type="scientific">Parasponia andersonii</name>
    <name type="common">Sponia andersonii</name>
    <dbReference type="NCBI Taxonomy" id="3476"/>
    <lineage>
        <taxon>Eukaryota</taxon>
        <taxon>Viridiplantae</taxon>
        <taxon>Streptophyta</taxon>
        <taxon>Embryophyta</taxon>
        <taxon>Tracheophyta</taxon>
        <taxon>Spermatophyta</taxon>
        <taxon>Magnoliopsida</taxon>
        <taxon>eudicotyledons</taxon>
        <taxon>Gunneridae</taxon>
        <taxon>Pentapetalae</taxon>
        <taxon>rosids</taxon>
        <taxon>fabids</taxon>
        <taxon>Rosales</taxon>
        <taxon>Cannabaceae</taxon>
        <taxon>Parasponia</taxon>
    </lineage>
</organism>
<feature type="region of interest" description="Disordered" evidence="1">
    <location>
        <begin position="93"/>
        <end position="115"/>
    </location>
</feature>
<reference evidence="4" key="1">
    <citation type="submission" date="2016-06" db="EMBL/GenBank/DDBJ databases">
        <title>Parallel loss of symbiosis genes in relatives of nitrogen-fixing non-legume Parasponia.</title>
        <authorList>
            <person name="Van Velzen R."/>
            <person name="Holmer R."/>
            <person name="Bu F."/>
            <person name="Rutten L."/>
            <person name="Van Zeijl A."/>
            <person name="Liu W."/>
            <person name="Santuari L."/>
            <person name="Cao Q."/>
            <person name="Sharma T."/>
            <person name="Shen D."/>
            <person name="Roswanjaya Y."/>
            <person name="Wardhani T."/>
            <person name="Kalhor M.S."/>
            <person name="Jansen J."/>
            <person name="Van den Hoogen J."/>
            <person name="Gungor B."/>
            <person name="Hartog M."/>
            <person name="Hontelez J."/>
            <person name="Verver J."/>
            <person name="Yang W.-C."/>
            <person name="Schijlen E."/>
            <person name="Repin R."/>
            <person name="Schilthuizen M."/>
            <person name="Schranz E."/>
            <person name="Heidstra R."/>
            <person name="Miyata K."/>
            <person name="Fedorova E."/>
            <person name="Kohlen W."/>
            <person name="Bisseling T."/>
            <person name="Smit S."/>
            <person name="Geurts R."/>
        </authorList>
    </citation>
    <scope>NUCLEOTIDE SEQUENCE [LARGE SCALE GENOMIC DNA]</scope>
    <source>
        <strain evidence="4">cv. WU1-14</strain>
    </source>
</reference>
<keyword evidence="2" id="KW-1133">Transmembrane helix</keyword>